<evidence type="ECO:0000313" key="1">
    <source>
        <dbReference type="EMBL" id="CAH3196236.1"/>
    </source>
</evidence>
<dbReference type="InterPro" id="IPR043129">
    <property type="entry name" value="ATPase_NBD"/>
</dbReference>
<proteinExistence type="predicted"/>
<dbReference type="Pfam" id="PF03630">
    <property type="entry name" value="Fumble"/>
    <property type="match status" value="1"/>
</dbReference>
<gene>
    <name evidence="1" type="ORF">PEVE_00032128</name>
    <name evidence="2" type="ORF">PEVE_00032130</name>
</gene>
<evidence type="ECO:0000313" key="3">
    <source>
        <dbReference type="Proteomes" id="UP001159427"/>
    </source>
</evidence>
<comment type="caution">
    <text evidence="2">The sequence shown here is derived from an EMBL/GenBank/DDBJ whole genome shotgun (WGS) entry which is preliminary data.</text>
</comment>
<sequence>DRGSSGHIYEIKEDQESSIRLHFIKFETKYIEMCVNFIKDNILTAAHKDKALKATGGGAYKYIDLLTSKLGCR</sequence>
<protein>
    <submittedName>
        <fullName evidence="2">Uncharacterized protein</fullName>
    </submittedName>
</protein>
<dbReference type="EMBL" id="CALNXI010004652">
    <property type="protein sequence ID" value="CAH3196236.1"/>
    <property type="molecule type" value="Genomic_DNA"/>
</dbReference>
<reference evidence="2 3" key="1">
    <citation type="submission" date="2022-05" db="EMBL/GenBank/DDBJ databases">
        <authorList>
            <consortium name="Genoscope - CEA"/>
            <person name="William W."/>
        </authorList>
    </citation>
    <scope>NUCLEOTIDE SEQUENCE [LARGE SCALE GENOMIC DNA]</scope>
</reference>
<dbReference type="Gene3D" id="3.30.420.510">
    <property type="match status" value="1"/>
</dbReference>
<dbReference type="EMBL" id="CALNXI010004652">
    <property type="protein sequence ID" value="CAH3196238.1"/>
    <property type="molecule type" value="Genomic_DNA"/>
</dbReference>
<organism evidence="2 3">
    <name type="scientific">Porites evermanni</name>
    <dbReference type="NCBI Taxonomy" id="104178"/>
    <lineage>
        <taxon>Eukaryota</taxon>
        <taxon>Metazoa</taxon>
        <taxon>Cnidaria</taxon>
        <taxon>Anthozoa</taxon>
        <taxon>Hexacorallia</taxon>
        <taxon>Scleractinia</taxon>
        <taxon>Fungiina</taxon>
        <taxon>Poritidae</taxon>
        <taxon>Porites</taxon>
    </lineage>
</organism>
<name>A0ABN8SXG5_9CNID</name>
<keyword evidence="3" id="KW-1185">Reference proteome</keyword>
<feature type="non-terminal residue" evidence="2">
    <location>
        <position position="1"/>
    </location>
</feature>
<accession>A0ABN8SXG5</accession>
<evidence type="ECO:0000313" key="2">
    <source>
        <dbReference type="EMBL" id="CAH3196238.1"/>
    </source>
</evidence>
<dbReference type="Proteomes" id="UP001159427">
    <property type="component" value="Unassembled WGS sequence"/>
</dbReference>
<dbReference type="SUPFAM" id="SSF53067">
    <property type="entry name" value="Actin-like ATPase domain"/>
    <property type="match status" value="1"/>
</dbReference>
<dbReference type="InterPro" id="IPR004567">
    <property type="entry name" value="Type_II_PanK"/>
</dbReference>